<proteinExistence type="predicted"/>
<dbReference type="Proteomes" id="UP000823775">
    <property type="component" value="Unassembled WGS sequence"/>
</dbReference>
<keyword evidence="2" id="KW-1185">Reference proteome</keyword>
<reference evidence="1 2" key="1">
    <citation type="journal article" date="2021" name="BMC Genomics">
        <title>Datura genome reveals duplications of psychoactive alkaloid biosynthetic genes and high mutation rate following tissue culture.</title>
        <authorList>
            <person name="Rajewski A."/>
            <person name="Carter-House D."/>
            <person name="Stajich J."/>
            <person name="Litt A."/>
        </authorList>
    </citation>
    <scope>NUCLEOTIDE SEQUENCE [LARGE SCALE GENOMIC DNA]</scope>
    <source>
        <strain evidence="1">AR-01</strain>
    </source>
</reference>
<dbReference type="EMBL" id="JACEIK010001097">
    <property type="protein sequence ID" value="MCD7465937.1"/>
    <property type="molecule type" value="Genomic_DNA"/>
</dbReference>
<name>A0ABS8T3H6_DATST</name>
<evidence type="ECO:0000313" key="1">
    <source>
        <dbReference type="EMBL" id="MCD7465937.1"/>
    </source>
</evidence>
<organism evidence="1 2">
    <name type="scientific">Datura stramonium</name>
    <name type="common">Jimsonweed</name>
    <name type="synonym">Common thornapple</name>
    <dbReference type="NCBI Taxonomy" id="4076"/>
    <lineage>
        <taxon>Eukaryota</taxon>
        <taxon>Viridiplantae</taxon>
        <taxon>Streptophyta</taxon>
        <taxon>Embryophyta</taxon>
        <taxon>Tracheophyta</taxon>
        <taxon>Spermatophyta</taxon>
        <taxon>Magnoliopsida</taxon>
        <taxon>eudicotyledons</taxon>
        <taxon>Gunneridae</taxon>
        <taxon>Pentapetalae</taxon>
        <taxon>asterids</taxon>
        <taxon>lamiids</taxon>
        <taxon>Solanales</taxon>
        <taxon>Solanaceae</taxon>
        <taxon>Solanoideae</taxon>
        <taxon>Datureae</taxon>
        <taxon>Datura</taxon>
    </lineage>
</organism>
<accession>A0ABS8T3H6</accession>
<sequence length="120" mass="13766">MPVRGFSVGKDPIPYGLFELQRFFDEHECAIWNGDSVYVISTFDFTTEFLGRWKGHQFQMITGDLMLRAGSLAAMSCSETAQPFTSCYDVWERIGDKKLDQNRYCESADNMALAYWHLGV</sequence>
<protein>
    <submittedName>
        <fullName evidence="1">Uncharacterized protein</fullName>
    </submittedName>
</protein>
<comment type="caution">
    <text evidence="1">The sequence shown here is derived from an EMBL/GenBank/DDBJ whole genome shotgun (WGS) entry which is preliminary data.</text>
</comment>
<evidence type="ECO:0000313" key="2">
    <source>
        <dbReference type="Proteomes" id="UP000823775"/>
    </source>
</evidence>
<gene>
    <name evidence="1" type="ORF">HAX54_002156</name>
</gene>